<evidence type="ECO:0000313" key="2">
    <source>
        <dbReference type="Proteomes" id="UP000504637"/>
    </source>
</evidence>
<dbReference type="Proteomes" id="UP000504637">
    <property type="component" value="Unplaced"/>
</dbReference>
<reference evidence="3" key="1">
    <citation type="submission" date="2020-01" db="EMBL/GenBank/DDBJ databases">
        <authorList>
            <consortium name="DOE Joint Genome Institute"/>
            <person name="Haridas S."/>
            <person name="Albert R."/>
            <person name="Binder M."/>
            <person name="Bloem J."/>
            <person name="Labutti K."/>
            <person name="Salamov A."/>
            <person name="Andreopoulos B."/>
            <person name="Baker S.E."/>
            <person name="Barry K."/>
            <person name="Bills G."/>
            <person name="Bluhm B.H."/>
            <person name="Cannon C."/>
            <person name="Castanera R."/>
            <person name="Culley D.E."/>
            <person name="Daum C."/>
            <person name="Ezra D."/>
            <person name="Gonzalez J.B."/>
            <person name="Henrissat B."/>
            <person name="Kuo A."/>
            <person name="Liang C."/>
            <person name="Lipzen A."/>
            <person name="Lutzoni F."/>
            <person name="Magnuson J."/>
            <person name="Mondo S."/>
            <person name="Nolan M."/>
            <person name="Ohm R."/>
            <person name="Pangilinan J."/>
            <person name="Park H.-J."/>
            <person name="Ramirez L."/>
            <person name="Alfaro M."/>
            <person name="Sun H."/>
            <person name="Tritt A."/>
            <person name="Yoshinaga Y."/>
            <person name="Zwiers L.-H."/>
            <person name="Turgeon B.G."/>
            <person name="Goodwin S.B."/>
            <person name="Spatafora J.W."/>
            <person name="Crous P.W."/>
            <person name="Grigoriev I.V."/>
        </authorList>
    </citation>
    <scope>NUCLEOTIDE SEQUENCE</scope>
    <source>
        <strain evidence="3">CBS 342.82</strain>
    </source>
</reference>
<dbReference type="Pfam" id="PF09796">
    <property type="entry name" value="QCR10"/>
    <property type="match status" value="1"/>
</dbReference>
<dbReference type="InterPro" id="IPR019182">
    <property type="entry name" value="Cytochrome_b-c1_su10_fun"/>
</dbReference>
<organism evidence="3">
    <name type="scientific">Dissoconium aciculare CBS 342.82</name>
    <dbReference type="NCBI Taxonomy" id="1314786"/>
    <lineage>
        <taxon>Eukaryota</taxon>
        <taxon>Fungi</taxon>
        <taxon>Dikarya</taxon>
        <taxon>Ascomycota</taxon>
        <taxon>Pezizomycotina</taxon>
        <taxon>Dothideomycetes</taxon>
        <taxon>Dothideomycetidae</taxon>
        <taxon>Mycosphaerellales</taxon>
        <taxon>Dissoconiaceae</taxon>
        <taxon>Dissoconium</taxon>
    </lineage>
</organism>
<protein>
    <submittedName>
        <fullName evidence="3">Uncharacterized protein</fullName>
    </submittedName>
</protein>
<sequence>MQSTLIRRSNYGMTADGVKGIHPWRQRVGYKAFQSKFGPQYKIQPHVYGITARKVLYFGTLAATFGASAGAFAIFFFGEVPRVKRDILSKVPVIGGYFVKEIAPEDNPF</sequence>
<dbReference type="AlphaFoldDB" id="A0A6J3MH67"/>
<feature type="transmembrane region" description="Helical" evidence="1">
    <location>
        <begin position="55"/>
        <end position="77"/>
    </location>
</feature>
<gene>
    <name evidence="3" type="ORF">K489DRAFT_406003</name>
</gene>
<dbReference type="OrthoDB" id="2391627at2759"/>
<keyword evidence="2" id="KW-1185">Reference proteome</keyword>
<dbReference type="PANTHER" id="PTHR28254:SF1">
    <property type="entry name" value="CYTOCHROME B-C1 COMPLEX SUBUNIT 10, MITOCHONDRIAL"/>
    <property type="match status" value="1"/>
</dbReference>
<dbReference type="RefSeq" id="XP_033464321.1">
    <property type="nucleotide sequence ID" value="XM_033607207.1"/>
</dbReference>
<reference evidence="3" key="3">
    <citation type="submission" date="2025-08" db="UniProtKB">
        <authorList>
            <consortium name="RefSeq"/>
        </authorList>
    </citation>
    <scope>IDENTIFICATION</scope>
    <source>
        <strain evidence="3">CBS 342.82</strain>
    </source>
</reference>
<evidence type="ECO:0000256" key="1">
    <source>
        <dbReference type="SAM" id="Phobius"/>
    </source>
</evidence>
<dbReference type="PANTHER" id="PTHR28254">
    <property type="entry name" value="CYTOCHROME B-C1 COMPLEX SUBUNIT 10"/>
    <property type="match status" value="1"/>
</dbReference>
<proteinExistence type="predicted"/>
<evidence type="ECO:0000313" key="3">
    <source>
        <dbReference type="RefSeq" id="XP_033464321.1"/>
    </source>
</evidence>
<accession>A0A6J3MH67</accession>
<reference evidence="3" key="2">
    <citation type="submission" date="2020-04" db="EMBL/GenBank/DDBJ databases">
        <authorList>
            <consortium name="NCBI Genome Project"/>
        </authorList>
    </citation>
    <scope>NUCLEOTIDE SEQUENCE</scope>
    <source>
        <strain evidence="3">CBS 342.82</strain>
    </source>
</reference>
<dbReference type="GO" id="GO:0006122">
    <property type="term" value="P:mitochondrial electron transport, ubiquinol to cytochrome c"/>
    <property type="evidence" value="ECO:0007669"/>
    <property type="project" value="InterPro"/>
</dbReference>
<keyword evidence="1" id="KW-0812">Transmembrane</keyword>
<dbReference type="GeneID" id="54365007"/>
<name>A0A6J3MH67_9PEZI</name>
<keyword evidence="1" id="KW-1133">Transmembrane helix</keyword>
<keyword evidence="1" id="KW-0472">Membrane</keyword>
<dbReference type="GO" id="GO:0005739">
    <property type="term" value="C:mitochondrion"/>
    <property type="evidence" value="ECO:0007669"/>
    <property type="project" value="GOC"/>
</dbReference>